<dbReference type="RefSeq" id="WP_040095735.1">
    <property type="nucleotide sequence ID" value="NZ_JWJD01000001.1"/>
</dbReference>
<evidence type="ECO:0000313" key="3">
    <source>
        <dbReference type="Proteomes" id="UP000035068"/>
    </source>
</evidence>
<dbReference type="AlphaFoldDB" id="A0A0C2DVV3"/>
<evidence type="ECO:0000313" key="2">
    <source>
        <dbReference type="EMBL" id="KIH77574.1"/>
    </source>
</evidence>
<feature type="chain" id="PRO_5002147951" description="Tetratricopeptide repeat-like domain-containing protein" evidence="1">
    <location>
        <begin position="27"/>
        <end position="809"/>
    </location>
</feature>
<accession>A0A0C2DVV3</accession>
<name>A0A0C2DVV3_9BACT</name>
<dbReference type="SUPFAM" id="SSF48452">
    <property type="entry name" value="TPR-like"/>
    <property type="match status" value="2"/>
</dbReference>
<dbReference type="InterPro" id="IPR011990">
    <property type="entry name" value="TPR-like_helical_dom_sf"/>
</dbReference>
<feature type="signal peptide" evidence="1">
    <location>
        <begin position="1"/>
        <end position="26"/>
    </location>
</feature>
<reference evidence="2 3" key="1">
    <citation type="submission" date="2014-12" db="EMBL/GenBank/DDBJ databases">
        <title>Genomes of Geoalkalibacter ferrihydriticus and Geoalkalibacter subterraneus, two haloalkaliphilic metal-reducing members of the Geobacteraceae.</title>
        <authorList>
            <person name="Badalamenti J.P."/>
            <person name="Torres C.I."/>
            <person name="Krajmalnik-Brown R."/>
            <person name="Bond D.R."/>
        </authorList>
    </citation>
    <scope>NUCLEOTIDE SEQUENCE [LARGE SCALE GENOMIC DNA]</scope>
    <source>
        <strain evidence="2 3">DSM 17813</strain>
    </source>
</reference>
<keyword evidence="3" id="KW-1185">Reference proteome</keyword>
<keyword evidence="1" id="KW-0732">Signal</keyword>
<comment type="caution">
    <text evidence="2">The sequence shown here is derived from an EMBL/GenBank/DDBJ whole genome shotgun (WGS) entry which is preliminary data.</text>
</comment>
<dbReference type="Gene3D" id="1.25.40.10">
    <property type="entry name" value="Tetratricopeptide repeat domain"/>
    <property type="match status" value="3"/>
</dbReference>
<organism evidence="2 3">
    <name type="scientific">Geoalkalibacter ferrihydriticus DSM 17813</name>
    <dbReference type="NCBI Taxonomy" id="1121915"/>
    <lineage>
        <taxon>Bacteria</taxon>
        <taxon>Pseudomonadati</taxon>
        <taxon>Thermodesulfobacteriota</taxon>
        <taxon>Desulfuromonadia</taxon>
        <taxon>Desulfuromonadales</taxon>
        <taxon>Geoalkalibacteraceae</taxon>
        <taxon>Geoalkalibacter</taxon>
    </lineage>
</organism>
<evidence type="ECO:0008006" key="4">
    <source>
        <dbReference type="Google" id="ProtNLM"/>
    </source>
</evidence>
<dbReference type="EMBL" id="JWJD01000001">
    <property type="protein sequence ID" value="KIH77574.1"/>
    <property type="molecule type" value="Genomic_DNA"/>
</dbReference>
<evidence type="ECO:0000256" key="1">
    <source>
        <dbReference type="SAM" id="SignalP"/>
    </source>
</evidence>
<gene>
    <name evidence="2" type="ORF">GFER_02485</name>
</gene>
<dbReference type="InterPro" id="IPR019734">
    <property type="entry name" value="TPR_rpt"/>
</dbReference>
<dbReference type="Pfam" id="PF13174">
    <property type="entry name" value="TPR_6"/>
    <property type="match status" value="1"/>
</dbReference>
<dbReference type="Proteomes" id="UP000035068">
    <property type="component" value="Unassembled WGS sequence"/>
</dbReference>
<protein>
    <recommendedName>
        <fullName evidence="4">Tetratricopeptide repeat-like domain-containing protein</fullName>
    </recommendedName>
</protein>
<proteinExistence type="predicted"/>
<sequence>MEKLNFLRIPLIFFCAWLLVATSAAAQPAGPLVLGMAKQETPGAVRISLEVSARVAPQVAVSGQRVDLTLGDTALGANVQNLPEDAGLVRVMFINRRGDLVVSFLFRRPPTRAEAAYDRARNQVVLDVFWNEEGDGRRPAIMSHLGGALVVQPDGASSMRQRQSVYAGDWRRFFAEYETLLRFELQPTFSLPALPPLQPLAENAAGEITRVLNAALDLGHGGDWRGALEMLREVPAASLQGAAREQFTLLSSEALARSGAANEARGRLQSFVETFPGADLEPRARYLCAYAQATTGDPYGALFHLSQARAILAEGHPLLSQVSLLEAEIVLGMGRDTQVLALLEEVALAGGADDLRQLARAGALSGMGRHAEAVRLFGELEERYGQLRNAFAVERLARALYGLGRFAEAAEAYARLAVLCAGTSEEGPAYFAQAQAAWRAGDNRAARILLDRVLVAFPDSRGGPRATLKLIDLAVLNGEDKALVWAIMDYARMAEEAGERPLREEAAFKQALALHLSHDNVGSIALLERFIRNYFSGRLRPQAEALLGDLLPLVIDELIDRQEHLQALVLVERHREILLDQRINWEFLERLASAFRDMELLGRAARVYLFMLDNNREPGREESLYLPLLGLLLQREQYELVGEYARRYARDYPRGRDRVEVLLVKARALQASGRDEEAAALLTAPDRPAGRALDLLGGRICFKLGRYADAVVCLQRFAEDLAIAPTPEELLLLAESLYRAELLPEALELFESLRTRAEVADQAAYRSAQIYLHQGRRALALKVLRELVDEGSSDLWRKLGQEKIAVLAL</sequence>